<proteinExistence type="inferred from homology"/>
<dbReference type="InterPro" id="IPR016130">
    <property type="entry name" value="Tyr_Pase_AS"/>
</dbReference>
<evidence type="ECO:0000256" key="2">
    <source>
        <dbReference type="ARBA" id="ARBA00013064"/>
    </source>
</evidence>
<dbReference type="InterPro" id="IPR020422">
    <property type="entry name" value="TYR_PHOSPHATASE_DUAL_dom"/>
</dbReference>
<accession>A0A1D1W2H9</accession>
<dbReference type="PANTHER" id="PTHR45848">
    <property type="entry name" value="DUAL SPECIFICITY PROTEIN PHOSPHATASE 12 FAMILY MEMBER"/>
    <property type="match status" value="1"/>
</dbReference>
<dbReference type="PANTHER" id="PTHR45848:SF4">
    <property type="entry name" value="DUAL SPECIFICITY PROTEIN PHOSPHATASE 12"/>
    <property type="match status" value="1"/>
</dbReference>
<dbReference type="GO" id="GO:0005634">
    <property type="term" value="C:nucleus"/>
    <property type="evidence" value="ECO:0007669"/>
    <property type="project" value="TreeGrafter"/>
</dbReference>
<feature type="active site" description="Phosphocysteine intermediate" evidence="5">
    <location>
        <position position="125"/>
    </location>
</feature>
<evidence type="ECO:0000259" key="6">
    <source>
        <dbReference type="PROSITE" id="PS50054"/>
    </source>
</evidence>
<sequence>MDVFCKIEDQLYLGSYESICHLQEQLAADGQQLPERTVAAGATLDVSVVDGNPTVSGSDILALKGSAVLTIDRRQLPKDITQFFSAYKFIDLEDGPTSELIPYFDATYTFIKENKALGRNVLIHCSAGVSRSASIVCAYLMREYDISVEEALSRIRQSRSRIMPNSCFMDQLQLYRKMGYRADFQHPAYRQWRLRLTTQTGYPTVHINDLLAEVPANGSTVGNDVFFCRMCRCPLFSSSNQLAHSAKPTEPADEQGDRLDPGVCNQKEIFIEPVMWMKDNISDAQGKLFCPNCRKKVGSYAWFGISCPCGAFVTPSFHMDKSKVEIRKGIPAGAPSKSVASPVKSFPS</sequence>
<evidence type="ECO:0000256" key="3">
    <source>
        <dbReference type="ARBA" id="ARBA00022801"/>
    </source>
</evidence>
<comment type="similarity">
    <text evidence="1">Belongs to the protein-tyrosine phosphatase family. Non-receptor class dual specificity subfamily.</text>
</comment>
<dbReference type="CDD" id="cd14498">
    <property type="entry name" value="DSP"/>
    <property type="match status" value="1"/>
</dbReference>
<dbReference type="AlphaFoldDB" id="A0A1D1W2H9"/>
<feature type="domain" description="Tyrosine-protein phosphatase" evidence="6">
    <location>
        <begin position="3"/>
        <end position="181"/>
    </location>
</feature>
<dbReference type="InterPro" id="IPR000340">
    <property type="entry name" value="Dual-sp_phosphatase_cat-dom"/>
</dbReference>
<evidence type="ECO:0000256" key="1">
    <source>
        <dbReference type="ARBA" id="ARBA00008601"/>
    </source>
</evidence>
<evidence type="ECO:0000259" key="7">
    <source>
        <dbReference type="PROSITE" id="PS50056"/>
    </source>
</evidence>
<reference evidence="8 9" key="1">
    <citation type="journal article" date="2016" name="Nat. Commun.">
        <title>Extremotolerant tardigrade genome and improved radiotolerance of human cultured cells by tardigrade-unique protein.</title>
        <authorList>
            <person name="Hashimoto T."/>
            <person name="Horikawa D.D."/>
            <person name="Saito Y."/>
            <person name="Kuwahara H."/>
            <person name="Kozuka-Hata H."/>
            <person name="Shin-I T."/>
            <person name="Minakuchi Y."/>
            <person name="Ohishi K."/>
            <person name="Motoyama A."/>
            <person name="Aizu T."/>
            <person name="Enomoto A."/>
            <person name="Kondo K."/>
            <person name="Tanaka S."/>
            <person name="Hara Y."/>
            <person name="Koshikawa S."/>
            <person name="Sagara H."/>
            <person name="Miura T."/>
            <person name="Yokobori S."/>
            <person name="Miyagawa K."/>
            <person name="Suzuki Y."/>
            <person name="Kubo T."/>
            <person name="Oyama M."/>
            <person name="Kohara Y."/>
            <person name="Fujiyama A."/>
            <person name="Arakawa K."/>
            <person name="Katayama T."/>
            <person name="Toyoda A."/>
            <person name="Kunieda T."/>
        </authorList>
    </citation>
    <scope>NUCLEOTIDE SEQUENCE [LARGE SCALE GENOMIC DNA]</scope>
    <source>
        <strain evidence="8 9">YOKOZUNA-1</strain>
    </source>
</reference>
<dbReference type="SUPFAM" id="SSF52799">
    <property type="entry name" value="(Phosphotyrosine protein) phosphatases II"/>
    <property type="match status" value="1"/>
</dbReference>
<dbReference type="InterPro" id="IPR003595">
    <property type="entry name" value="Tyr_Pase_cat"/>
</dbReference>
<keyword evidence="3" id="KW-0378">Hydrolase</keyword>
<dbReference type="EC" id="3.1.3.48" evidence="2"/>
<name>A0A1D1W2H9_RAMVA</name>
<dbReference type="InterPro" id="IPR000387">
    <property type="entry name" value="Tyr_Pase_dom"/>
</dbReference>
<dbReference type="SMART" id="SM00404">
    <property type="entry name" value="PTPc_motif"/>
    <property type="match status" value="1"/>
</dbReference>
<dbReference type="GO" id="GO:0004725">
    <property type="term" value="F:protein tyrosine phosphatase activity"/>
    <property type="evidence" value="ECO:0007669"/>
    <property type="project" value="UniProtKB-EC"/>
</dbReference>
<evidence type="ECO:0000313" key="8">
    <source>
        <dbReference type="EMBL" id="GAV05574.1"/>
    </source>
</evidence>
<comment type="caution">
    <text evidence="8">The sequence shown here is derived from an EMBL/GenBank/DDBJ whole genome shotgun (WGS) entry which is preliminary data.</text>
</comment>
<protein>
    <recommendedName>
        <fullName evidence="2">protein-tyrosine-phosphatase</fullName>
        <ecNumber evidence="2">3.1.3.48</ecNumber>
    </recommendedName>
</protein>
<dbReference type="InterPro" id="IPR029021">
    <property type="entry name" value="Prot-tyrosine_phosphatase-like"/>
</dbReference>
<dbReference type="PROSITE" id="PS50056">
    <property type="entry name" value="TYR_PHOSPHATASE_2"/>
    <property type="match status" value="1"/>
</dbReference>
<dbReference type="EMBL" id="BDGG01000012">
    <property type="protein sequence ID" value="GAV05574.1"/>
    <property type="molecule type" value="Genomic_DNA"/>
</dbReference>
<feature type="domain" description="Tyrosine specific protein phosphatases" evidence="7">
    <location>
        <begin position="101"/>
        <end position="163"/>
    </location>
</feature>
<dbReference type="PROSITE" id="PS50054">
    <property type="entry name" value="TYR_PHOSPHATASE_DUAL"/>
    <property type="match status" value="1"/>
</dbReference>
<dbReference type="Proteomes" id="UP000186922">
    <property type="component" value="Unassembled WGS sequence"/>
</dbReference>
<keyword evidence="4" id="KW-0904">Protein phosphatase</keyword>
<evidence type="ECO:0000313" key="9">
    <source>
        <dbReference type="Proteomes" id="UP000186922"/>
    </source>
</evidence>
<gene>
    <name evidence="8" type="primary">RvY_15679-1</name>
    <name evidence="8" type="synonym">RvY_15679.1</name>
    <name evidence="8" type="ORF">RvY_15679</name>
</gene>
<dbReference type="Gene3D" id="3.90.190.10">
    <property type="entry name" value="Protein tyrosine phosphatase superfamily"/>
    <property type="match status" value="1"/>
</dbReference>
<dbReference type="PROSITE" id="PS00383">
    <property type="entry name" value="TYR_PHOSPHATASE_1"/>
    <property type="match status" value="1"/>
</dbReference>
<dbReference type="GO" id="GO:0008138">
    <property type="term" value="F:protein tyrosine/serine/threonine phosphatase activity"/>
    <property type="evidence" value="ECO:0007669"/>
    <property type="project" value="InterPro"/>
</dbReference>
<evidence type="ECO:0000256" key="4">
    <source>
        <dbReference type="ARBA" id="ARBA00022912"/>
    </source>
</evidence>
<organism evidence="8 9">
    <name type="scientific">Ramazzottius varieornatus</name>
    <name type="common">Water bear</name>
    <name type="synonym">Tardigrade</name>
    <dbReference type="NCBI Taxonomy" id="947166"/>
    <lineage>
        <taxon>Eukaryota</taxon>
        <taxon>Metazoa</taxon>
        <taxon>Ecdysozoa</taxon>
        <taxon>Tardigrada</taxon>
        <taxon>Eutardigrada</taxon>
        <taxon>Parachela</taxon>
        <taxon>Hypsibioidea</taxon>
        <taxon>Ramazzottiidae</taxon>
        <taxon>Ramazzottius</taxon>
    </lineage>
</organism>
<dbReference type="SMART" id="SM00195">
    <property type="entry name" value="DSPc"/>
    <property type="match status" value="1"/>
</dbReference>
<evidence type="ECO:0000256" key="5">
    <source>
        <dbReference type="PIRSR" id="PIRSR000941-50"/>
    </source>
</evidence>
<dbReference type="OrthoDB" id="2017893at2759"/>
<dbReference type="STRING" id="947166.A0A1D1W2H9"/>
<keyword evidence="9" id="KW-1185">Reference proteome</keyword>
<dbReference type="Pfam" id="PF00782">
    <property type="entry name" value="DSPc"/>
    <property type="match status" value="1"/>
</dbReference>